<keyword evidence="2" id="KW-1185">Reference proteome</keyword>
<protein>
    <submittedName>
        <fullName evidence="1">Uncharacterized protein</fullName>
    </submittedName>
</protein>
<sequence length="188" mass="21520">MKYRQDLSFIATLSSTTEGFEGQIDSVEYRSGAVTYTRGDWLTLTTVPDLDPQRFWFGCYEDDNQLRFEIRTFTPDKSLALHYKGLALSHNHYVGLYTLKPSERTVWQVRASGGVFDTPMLGMHHDITLTTTGHRPLGPSQPGKARNPIENCYVRVVTRPFRLALNIERNHVPFFDSFASNALPDLYR</sequence>
<organism evidence="1 2">
    <name type="scientific">Pseudomonas quercus</name>
    <dbReference type="NCBI Taxonomy" id="2722792"/>
    <lineage>
        <taxon>Bacteria</taxon>
        <taxon>Pseudomonadati</taxon>
        <taxon>Pseudomonadota</taxon>
        <taxon>Gammaproteobacteria</taxon>
        <taxon>Pseudomonadales</taxon>
        <taxon>Pseudomonadaceae</taxon>
        <taxon>Pseudomonas</taxon>
    </lineage>
</organism>
<reference evidence="1 2" key="1">
    <citation type="submission" date="2020-03" db="EMBL/GenBank/DDBJ databases">
        <authorList>
            <person name="Wang L."/>
            <person name="He N."/>
            <person name="Li Y."/>
            <person name="Fang Y."/>
            <person name="Zhang F."/>
        </authorList>
    </citation>
    <scope>NUCLEOTIDE SEQUENCE [LARGE SCALE GENOMIC DNA]</scope>
    <source>
        <strain evidence="2">hsmgli-8</strain>
    </source>
</reference>
<accession>A0ABX0YET9</accession>
<dbReference type="RefSeq" id="WP_168083998.1">
    <property type="nucleotide sequence ID" value="NZ_JAAVJI010000005.1"/>
</dbReference>
<comment type="caution">
    <text evidence="1">The sequence shown here is derived from an EMBL/GenBank/DDBJ whole genome shotgun (WGS) entry which is preliminary data.</text>
</comment>
<name>A0ABX0YET9_9PSED</name>
<gene>
    <name evidence="1" type="ORF">HBH25_11195</name>
</gene>
<dbReference type="Proteomes" id="UP000746535">
    <property type="component" value="Unassembled WGS sequence"/>
</dbReference>
<evidence type="ECO:0000313" key="2">
    <source>
        <dbReference type="Proteomes" id="UP000746535"/>
    </source>
</evidence>
<proteinExistence type="predicted"/>
<dbReference type="EMBL" id="JAAVJI010000005">
    <property type="protein sequence ID" value="NJP01427.1"/>
    <property type="molecule type" value="Genomic_DNA"/>
</dbReference>
<evidence type="ECO:0000313" key="1">
    <source>
        <dbReference type="EMBL" id="NJP01427.1"/>
    </source>
</evidence>